<keyword evidence="10 13" id="KW-0472">Membrane</keyword>
<feature type="transmembrane region" description="Helical" evidence="13">
    <location>
        <begin position="169"/>
        <end position="189"/>
    </location>
</feature>
<keyword evidence="2" id="KW-1003">Cell membrane</keyword>
<dbReference type="GO" id="GO:0006508">
    <property type="term" value="P:proteolysis"/>
    <property type="evidence" value="ECO:0007669"/>
    <property type="project" value="UniProtKB-KW"/>
</dbReference>
<dbReference type="InterPro" id="IPR001915">
    <property type="entry name" value="Peptidase_M48"/>
</dbReference>
<evidence type="ECO:0000256" key="4">
    <source>
        <dbReference type="ARBA" id="ARBA00022692"/>
    </source>
</evidence>
<feature type="domain" description="Peptidase M48" evidence="14">
    <location>
        <begin position="88"/>
        <end position="286"/>
    </location>
</feature>
<feature type="transmembrane region" description="Helical" evidence="13">
    <location>
        <begin position="47"/>
        <end position="64"/>
    </location>
</feature>
<dbReference type="PANTHER" id="PTHR43221:SF1">
    <property type="entry name" value="PROTEASE HTPX"/>
    <property type="match status" value="1"/>
</dbReference>
<keyword evidence="7 11" id="KW-0862">Zinc</keyword>
<keyword evidence="5" id="KW-0479">Metal-binding</keyword>
<evidence type="ECO:0000259" key="14">
    <source>
        <dbReference type="Pfam" id="PF01435"/>
    </source>
</evidence>
<comment type="caution">
    <text evidence="15">The sequence shown here is derived from an EMBL/GenBank/DDBJ whole genome shotgun (WGS) entry which is preliminary data.</text>
</comment>
<dbReference type="Pfam" id="PF01435">
    <property type="entry name" value="Peptidase_M48"/>
    <property type="match status" value="1"/>
</dbReference>
<comment type="subcellular location">
    <subcellularLocation>
        <location evidence="1">Cell membrane</location>
        <topology evidence="1">Multi-pass membrane protein</topology>
    </subcellularLocation>
</comment>
<keyword evidence="6 11" id="KW-0378">Hydrolase</keyword>
<proteinExistence type="inferred from homology"/>
<evidence type="ECO:0000256" key="5">
    <source>
        <dbReference type="ARBA" id="ARBA00022723"/>
    </source>
</evidence>
<keyword evidence="9 11" id="KW-0482">Metalloprotease</keyword>
<dbReference type="PANTHER" id="PTHR43221">
    <property type="entry name" value="PROTEASE HTPX"/>
    <property type="match status" value="1"/>
</dbReference>
<keyword evidence="4 13" id="KW-0812">Transmembrane</keyword>
<evidence type="ECO:0000313" key="15">
    <source>
        <dbReference type="EMBL" id="RDD63922.1"/>
    </source>
</evidence>
<dbReference type="CDD" id="cd07339">
    <property type="entry name" value="M48B_HtpX_like"/>
    <property type="match status" value="1"/>
</dbReference>
<evidence type="ECO:0000256" key="7">
    <source>
        <dbReference type="ARBA" id="ARBA00022833"/>
    </source>
</evidence>
<sequence length="321" mass="35755">MMLRYTVDPDRIAANRRRNLVHAGILIGALAALLAAVGWFIAGVVGLVWIATFAVLVLYFGPQVSQRLMLQIYSATPLDRRQVPMLYDVVNDLCERSGITAKVSLFYIPSRLMLAFTVGGRNEVSLALSDGLLRRLTGREIAGVMAHELSHVAHGDLKLMALADFITKVTRTLAFIAMLLILINLPYIAEGEVAIPWPPIALLAFAPILSLLLQLGLSRSREYDADAGAALLTGDPEGIATALQKMDAQQQRYWENVFGRQGVLNQPSILRTHPKTEERVRKLQEMAVPRDEGPDLPDDFLPDDYDEVSHTPRRRYHGFRY</sequence>
<name>A0A369TGG2_9PROT</name>
<evidence type="ECO:0000256" key="6">
    <source>
        <dbReference type="ARBA" id="ARBA00022801"/>
    </source>
</evidence>
<comment type="cofactor">
    <cofactor evidence="11">
        <name>Zn(2+)</name>
        <dbReference type="ChEBI" id="CHEBI:29105"/>
    </cofactor>
    <text evidence="11">Binds 1 zinc ion per subunit.</text>
</comment>
<protein>
    <submittedName>
        <fullName evidence="15">Peptidase M48</fullName>
    </submittedName>
</protein>
<evidence type="ECO:0000256" key="11">
    <source>
        <dbReference type="RuleBase" id="RU003983"/>
    </source>
</evidence>
<gene>
    <name evidence="15" type="ORF">DRB17_01860</name>
</gene>
<comment type="similarity">
    <text evidence="11">Belongs to the peptidase M48 family.</text>
</comment>
<evidence type="ECO:0000256" key="2">
    <source>
        <dbReference type="ARBA" id="ARBA00022475"/>
    </source>
</evidence>
<keyword evidence="16" id="KW-1185">Reference proteome</keyword>
<evidence type="ECO:0000256" key="9">
    <source>
        <dbReference type="ARBA" id="ARBA00023049"/>
    </source>
</evidence>
<accession>A0A369TGG2</accession>
<evidence type="ECO:0000256" key="8">
    <source>
        <dbReference type="ARBA" id="ARBA00022989"/>
    </source>
</evidence>
<keyword evidence="8 13" id="KW-1133">Transmembrane helix</keyword>
<dbReference type="EMBL" id="QPMH01000001">
    <property type="protein sequence ID" value="RDD63922.1"/>
    <property type="molecule type" value="Genomic_DNA"/>
</dbReference>
<evidence type="ECO:0000256" key="13">
    <source>
        <dbReference type="SAM" id="Phobius"/>
    </source>
</evidence>
<dbReference type="Proteomes" id="UP000253941">
    <property type="component" value="Unassembled WGS sequence"/>
</dbReference>
<feature type="region of interest" description="Disordered" evidence="12">
    <location>
        <begin position="288"/>
        <end position="307"/>
    </location>
</feature>
<dbReference type="GO" id="GO:0004222">
    <property type="term" value="F:metalloendopeptidase activity"/>
    <property type="evidence" value="ECO:0007669"/>
    <property type="project" value="InterPro"/>
</dbReference>
<evidence type="ECO:0000256" key="10">
    <source>
        <dbReference type="ARBA" id="ARBA00023136"/>
    </source>
</evidence>
<evidence type="ECO:0000256" key="1">
    <source>
        <dbReference type="ARBA" id="ARBA00004651"/>
    </source>
</evidence>
<organism evidence="15 16">
    <name type="scientific">Ferruginivarius sediminum</name>
    <dbReference type="NCBI Taxonomy" id="2661937"/>
    <lineage>
        <taxon>Bacteria</taxon>
        <taxon>Pseudomonadati</taxon>
        <taxon>Pseudomonadota</taxon>
        <taxon>Alphaproteobacteria</taxon>
        <taxon>Rhodospirillales</taxon>
        <taxon>Rhodospirillaceae</taxon>
        <taxon>Ferruginivarius</taxon>
    </lineage>
</organism>
<dbReference type="GO" id="GO:0005886">
    <property type="term" value="C:plasma membrane"/>
    <property type="evidence" value="ECO:0007669"/>
    <property type="project" value="UniProtKB-SubCell"/>
</dbReference>
<dbReference type="Gene3D" id="3.30.2010.10">
    <property type="entry name" value="Metalloproteases ('zincins'), catalytic domain"/>
    <property type="match status" value="1"/>
</dbReference>
<keyword evidence="3 11" id="KW-0645">Protease</keyword>
<evidence type="ECO:0000256" key="12">
    <source>
        <dbReference type="SAM" id="MobiDB-lite"/>
    </source>
</evidence>
<dbReference type="GO" id="GO:0046872">
    <property type="term" value="F:metal ion binding"/>
    <property type="evidence" value="ECO:0007669"/>
    <property type="project" value="UniProtKB-KW"/>
</dbReference>
<reference evidence="15 16" key="1">
    <citation type="submission" date="2018-07" db="EMBL/GenBank/DDBJ databases">
        <title>Venubactetium sediminum gen. nov., sp. nov., isolated from a marine solar saltern.</title>
        <authorList>
            <person name="Wang S."/>
        </authorList>
    </citation>
    <scope>NUCLEOTIDE SEQUENCE [LARGE SCALE GENOMIC DNA]</scope>
    <source>
        <strain evidence="15 16">WD2A32</strain>
    </source>
</reference>
<feature type="compositionally biased region" description="Acidic residues" evidence="12">
    <location>
        <begin position="294"/>
        <end position="306"/>
    </location>
</feature>
<feature type="transmembrane region" description="Helical" evidence="13">
    <location>
        <begin position="20"/>
        <end position="41"/>
    </location>
</feature>
<dbReference type="AlphaFoldDB" id="A0A369TGG2"/>
<evidence type="ECO:0000256" key="3">
    <source>
        <dbReference type="ARBA" id="ARBA00022670"/>
    </source>
</evidence>
<evidence type="ECO:0000313" key="16">
    <source>
        <dbReference type="Proteomes" id="UP000253941"/>
    </source>
</evidence>
<dbReference type="InterPro" id="IPR050083">
    <property type="entry name" value="HtpX_protease"/>
</dbReference>
<feature type="transmembrane region" description="Helical" evidence="13">
    <location>
        <begin position="195"/>
        <end position="213"/>
    </location>
</feature>